<dbReference type="RefSeq" id="WP_075357945.1">
    <property type="nucleotide sequence ID" value="NZ_MSRG01000020.1"/>
</dbReference>
<accession>A0A242N791</accession>
<dbReference type="EMBL" id="NBTZ01000009">
    <property type="protein sequence ID" value="OTP79498.1"/>
    <property type="molecule type" value="Genomic_DNA"/>
</dbReference>
<evidence type="ECO:0000313" key="1">
    <source>
        <dbReference type="EMBL" id="OTP79498.1"/>
    </source>
</evidence>
<comment type="caution">
    <text evidence="1">The sequence shown here is derived from an EMBL/GenBank/DDBJ whole genome shotgun (WGS) entry which is preliminary data.</text>
</comment>
<dbReference type="InterPro" id="IPR010877">
    <property type="entry name" value="Phage_Mu_Gp46"/>
</dbReference>
<evidence type="ECO:0000313" key="2">
    <source>
        <dbReference type="Proteomes" id="UP000195221"/>
    </source>
</evidence>
<name>A0A242N791_CABSO</name>
<reference evidence="1 2" key="1">
    <citation type="submission" date="2017-03" db="EMBL/GenBank/DDBJ databases">
        <title>Genome analysis of strain PAMC 26577.</title>
        <authorList>
            <person name="Oh H.-M."/>
            <person name="Yang J.-A."/>
        </authorList>
    </citation>
    <scope>NUCLEOTIDE SEQUENCE [LARGE SCALE GENOMIC DNA]</scope>
    <source>
        <strain evidence="1 2">PAMC 26577</strain>
    </source>
</reference>
<dbReference type="Pfam" id="PF07409">
    <property type="entry name" value="GP46"/>
    <property type="match status" value="1"/>
</dbReference>
<dbReference type="AlphaFoldDB" id="A0A242N791"/>
<sequence length="148" mass="16646">MSDVSIIWDVDNSRGDWQFVAPALVTGNDLKSSVLISLFTDRIANPDDAIKDGTGDPRGWWGDLGEDVPIGSRLWLLDRSKQTQDVLNEARDYCLEALQWMVDDQVVASLDVQTQWVRATFLGVQIALYQPYGPQISLAYAWAWNQLS</sequence>
<proteinExistence type="predicted"/>
<gene>
    <name evidence="1" type="ORF">PAMC26577_01125</name>
</gene>
<dbReference type="Proteomes" id="UP000195221">
    <property type="component" value="Unassembled WGS sequence"/>
</dbReference>
<organism evidence="1 2">
    <name type="scientific">Caballeronia sordidicola</name>
    <name type="common">Burkholderia sordidicola</name>
    <dbReference type="NCBI Taxonomy" id="196367"/>
    <lineage>
        <taxon>Bacteria</taxon>
        <taxon>Pseudomonadati</taxon>
        <taxon>Pseudomonadota</taxon>
        <taxon>Betaproteobacteria</taxon>
        <taxon>Burkholderiales</taxon>
        <taxon>Burkholderiaceae</taxon>
        <taxon>Caballeronia</taxon>
    </lineage>
</organism>
<protein>
    <submittedName>
        <fullName evidence="1">Bacteriophage protein GP46</fullName>
    </submittedName>
</protein>